<gene>
    <name evidence="7" type="ORF">CRYO30217_01390</name>
</gene>
<dbReference type="GO" id="GO:0008237">
    <property type="term" value="F:metallopeptidase activity"/>
    <property type="evidence" value="ECO:0007669"/>
    <property type="project" value="UniProtKB-KW"/>
</dbReference>
<dbReference type="PANTHER" id="PTHR15910">
    <property type="entry name" value="ARCHAEMETZINCIN"/>
    <property type="match status" value="1"/>
</dbReference>
<evidence type="ECO:0008006" key="9">
    <source>
        <dbReference type="Google" id="ProtNLM"/>
    </source>
</evidence>
<name>A0A916JLU7_9FLAO</name>
<accession>A0A916JLU7</accession>
<organism evidence="7 8">
    <name type="scientific">Parvicella tangerina</name>
    <dbReference type="NCBI Taxonomy" id="2829795"/>
    <lineage>
        <taxon>Bacteria</taxon>
        <taxon>Pseudomonadati</taxon>
        <taxon>Bacteroidota</taxon>
        <taxon>Flavobacteriia</taxon>
        <taxon>Flavobacteriales</taxon>
        <taxon>Parvicellaceae</taxon>
        <taxon>Parvicella</taxon>
    </lineage>
</organism>
<protein>
    <recommendedName>
        <fullName evidence="9">Zn-dependent protease</fullName>
    </recommendedName>
</protein>
<comment type="cofactor">
    <cofactor evidence="1">
        <name>Zn(2+)</name>
        <dbReference type="ChEBI" id="CHEBI:29105"/>
    </cofactor>
</comment>
<dbReference type="EMBL" id="OU015584">
    <property type="protein sequence ID" value="CAG5080597.1"/>
    <property type="molecule type" value="Genomic_DNA"/>
</dbReference>
<proteinExistence type="predicted"/>
<keyword evidence="3" id="KW-0479">Metal-binding</keyword>
<dbReference type="Gene3D" id="3.40.390.10">
    <property type="entry name" value="Collagenase (Catalytic Domain)"/>
    <property type="match status" value="1"/>
</dbReference>
<dbReference type="CDD" id="cd11375">
    <property type="entry name" value="Peptidase_M54"/>
    <property type="match status" value="1"/>
</dbReference>
<keyword evidence="5" id="KW-0862">Zinc</keyword>
<dbReference type="GO" id="GO:0046872">
    <property type="term" value="F:metal ion binding"/>
    <property type="evidence" value="ECO:0007669"/>
    <property type="project" value="UniProtKB-KW"/>
</dbReference>
<evidence type="ECO:0000256" key="2">
    <source>
        <dbReference type="ARBA" id="ARBA00022670"/>
    </source>
</evidence>
<dbReference type="PROSITE" id="PS51257">
    <property type="entry name" value="PROKAR_LIPOPROTEIN"/>
    <property type="match status" value="1"/>
</dbReference>
<evidence type="ECO:0000256" key="4">
    <source>
        <dbReference type="ARBA" id="ARBA00022801"/>
    </source>
</evidence>
<reference evidence="7" key="1">
    <citation type="submission" date="2021-04" db="EMBL/GenBank/DDBJ databases">
        <authorList>
            <person name="Rodrigo-Torres L."/>
            <person name="Arahal R. D."/>
            <person name="Lucena T."/>
        </authorList>
    </citation>
    <scope>NUCLEOTIDE SEQUENCE</scope>
    <source>
        <strain evidence="7">AS29M-1</strain>
    </source>
</reference>
<keyword evidence="2" id="KW-0645">Protease</keyword>
<keyword evidence="8" id="KW-1185">Reference proteome</keyword>
<keyword evidence="4" id="KW-0378">Hydrolase</keyword>
<evidence type="ECO:0000256" key="1">
    <source>
        <dbReference type="ARBA" id="ARBA00001947"/>
    </source>
</evidence>
<dbReference type="KEGG" id="ptan:CRYO30217_01390"/>
<dbReference type="RefSeq" id="WP_258541591.1">
    <property type="nucleotide sequence ID" value="NZ_OU015584.1"/>
</dbReference>
<evidence type="ECO:0000256" key="6">
    <source>
        <dbReference type="ARBA" id="ARBA00023049"/>
    </source>
</evidence>
<dbReference type="InterPro" id="IPR012962">
    <property type="entry name" value="Pept_M54_archaemetzincn"/>
</dbReference>
<dbReference type="PANTHER" id="PTHR15910:SF1">
    <property type="entry name" value="ARCHAEMETZINCIN-2"/>
    <property type="match status" value="1"/>
</dbReference>
<dbReference type="SUPFAM" id="SSF55486">
    <property type="entry name" value="Metalloproteases ('zincins'), catalytic domain"/>
    <property type="match status" value="1"/>
</dbReference>
<dbReference type="Pfam" id="PF07998">
    <property type="entry name" value="Peptidase_M54"/>
    <property type="match status" value="1"/>
</dbReference>
<evidence type="ECO:0000313" key="8">
    <source>
        <dbReference type="Proteomes" id="UP000683507"/>
    </source>
</evidence>
<evidence type="ECO:0000313" key="7">
    <source>
        <dbReference type="EMBL" id="CAG5080597.1"/>
    </source>
</evidence>
<sequence length="307" mass="36069">MKYNIPFIIALIILISSCSSQHEEHLRPVSKVEQKRAAMIYDSLSNLHYALPAPQKGDWLEAHPEKAESFQDYVEKWPQTKTAKRTKLYLVKLSPFMATQQVIFDKTMTYLSLFYDTEVDTFTLNIDYENIPEKFFRKNDLQEIQVLTDFFLKKELLKALPDDAWGLIGCTAVDIFPDPKWNFVFGQASLSNRVGVWSMRRLGDIENYPETKNRAFMRNLKVASHETGHMISMKHCVYYDCLMNGSAHILENDAKPPYLCPVCLAKADWNRNFDLHDRFDQLFTFWNENQYDIYHQYYEIVKEVAIK</sequence>
<dbReference type="AlphaFoldDB" id="A0A916JLU7"/>
<keyword evidence="6" id="KW-0482">Metalloprotease</keyword>
<evidence type="ECO:0000256" key="3">
    <source>
        <dbReference type="ARBA" id="ARBA00022723"/>
    </source>
</evidence>
<dbReference type="InterPro" id="IPR024079">
    <property type="entry name" value="MetalloPept_cat_dom_sf"/>
</dbReference>
<dbReference type="GO" id="GO:0006508">
    <property type="term" value="P:proteolysis"/>
    <property type="evidence" value="ECO:0007669"/>
    <property type="project" value="UniProtKB-KW"/>
</dbReference>
<dbReference type="Proteomes" id="UP000683507">
    <property type="component" value="Chromosome"/>
</dbReference>
<evidence type="ECO:0000256" key="5">
    <source>
        <dbReference type="ARBA" id="ARBA00022833"/>
    </source>
</evidence>